<dbReference type="STRING" id="1802315.A3F51_03680"/>
<keyword evidence="1" id="KW-0812">Transmembrane</keyword>
<accession>A0A1G2N130</accession>
<dbReference type="EMBL" id="MHRT01000001">
    <property type="protein sequence ID" value="OHA29794.1"/>
    <property type="molecule type" value="Genomic_DNA"/>
</dbReference>
<gene>
    <name evidence="2" type="ORF">A3F51_03680</name>
</gene>
<reference evidence="2 3" key="1">
    <citation type="journal article" date="2016" name="Nat. Commun.">
        <title>Thousands of microbial genomes shed light on interconnected biogeochemical processes in an aquifer system.</title>
        <authorList>
            <person name="Anantharaman K."/>
            <person name="Brown C.T."/>
            <person name="Hug L.A."/>
            <person name="Sharon I."/>
            <person name="Castelle C.J."/>
            <person name="Probst A.J."/>
            <person name="Thomas B.C."/>
            <person name="Singh A."/>
            <person name="Wilkins M.J."/>
            <person name="Karaoz U."/>
            <person name="Brodie E.L."/>
            <person name="Williams K.H."/>
            <person name="Hubbard S.S."/>
            <person name="Banfield J.F."/>
        </authorList>
    </citation>
    <scope>NUCLEOTIDE SEQUENCE [LARGE SCALE GENOMIC DNA]</scope>
</reference>
<sequence>MRIFHIQRGIVLVNVLIFATIAVTVTSALVNWGASVLKTTRMLDQREQAFQIAEAGVEYYRWHLAHAPTDYQDGTGGPGPYTHDVKDADGDVVGQYSLVITPPLIGSTVVKVRSTGIVVGSTTSRTILATLAIPSLAKFAVVANQNMRFGAGTEVFGPVHSNSGIRFDGVSHNLITSSVTQYNDPDSDDCNNGRSFGVHTCVNPDDPRPPATVPNRPDVFMAGRQFPVQSFDFNGLTVDLSQMKEDAQDDGVYISASGSQGYHIVLRTDGTFDLYKVTALQPAPNNCTNTNSQDNWGTWSVKTQVHPTTGANNVPKNYEFPDNGVIFVEDHVWVDGTIDGARLTIAAGRFPDNVSTRKDIMINNDLIYSTYDGSEVIALVAQRNISTGLFSDNNLRVDAALVAQNGRAGRYYYESDCRSGGVNYYVRDSITLFGMIATNNRYGFAYTDDTGYDTRNIIYDGNLLYGPPPSFPLTSSQYQTISWQEVQ</sequence>
<evidence type="ECO:0000313" key="2">
    <source>
        <dbReference type="EMBL" id="OHA29794.1"/>
    </source>
</evidence>
<comment type="caution">
    <text evidence="2">The sequence shown here is derived from an EMBL/GenBank/DDBJ whole genome shotgun (WGS) entry which is preliminary data.</text>
</comment>
<evidence type="ECO:0008006" key="4">
    <source>
        <dbReference type="Google" id="ProtNLM"/>
    </source>
</evidence>
<dbReference type="Proteomes" id="UP000178089">
    <property type="component" value="Unassembled WGS sequence"/>
</dbReference>
<feature type="transmembrane region" description="Helical" evidence="1">
    <location>
        <begin position="12"/>
        <end position="34"/>
    </location>
</feature>
<proteinExistence type="predicted"/>
<keyword evidence="1" id="KW-0472">Membrane</keyword>
<evidence type="ECO:0000313" key="3">
    <source>
        <dbReference type="Proteomes" id="UP000178089"/>
    </source>
</evidence>
<dbReference type="AlphaFoldDB" id="A0A1G2N130"/>
<protein>
    <recommendedName>
        <fullName evidence="4">Type 4 fimbrial biogenesis protein PilX N-terminal domain-containing protein</fullName>
    </recommendedName>
</protein>
<organism evidence="2 3">
    <name type="scientific">Candidatus Taylorbacteria bacterium RIFCSPHIGHO2_12_FULL_45_16</name>
    <dbReference type="NCBI Taxonomy" id="1802315"/>
    <lineage>
        <taxon>Bacteria</taxon>
        <taxon>Candidatus Tayloriibacteriota</taxon>
    </lineage>
</organism>
<name>A0A1G2N130_9BACT</name>
<evidence type="ECO:0000256" key="1">
    <source>
        <dbReference type="SAM" id="Phobius"/>
    </source>
</evidence>
<keyword evidence="1" id="KW-1133">Transmembrane helix</keyword>